<organism evidence="2 3">
    <name type="scientific">Loxostege sticticalis</name>
    <name type="common">Beet webworm moth</name>
    <dbReference type="NCBI Taxonomy" id="481309"/>
    <lineage>
        <taxon>Eukaryota</taxon>
        <taxon>Metazoa</taxon>
        <taxon>Ecdysozoa</taxon>
        <taxon>Arthropoda</taxon>
        <taxon>Hexapoda</taxon>
        <taxon>Insecta</taxon>
        <taxon>Pterygota</taxon>
        <taxon>Neoptera</taxon>
        <taxon>Endopterygota</taxon>
        <taxon>Lepidoptera</taxon>
        <taxon>Glossata</taxon>
        <taxon>Ditrysia</taxon>
        <taxon>Pyraloidea</taxon>
        <taxon>Crambidae</taxon>
        <taxon>Pyraustinae</taxon>
        <taxon>Loxostege</taxon>
    </lineage>
</organism>
<dbReference type="SUPFAM" id="SSF56672">
    <property type="entry name" value="DNA/RNA polymerases"/>
    <property type="match status" value="1"/>
</dbReference>
<feature type="domain" description="Reverse transcriptase" evidence="1">
    <location>
        <begin position="1"/>
        <end position="65"/>
    </location>
</feature>
<dbReference type="PROSITE" id="PS50878">
    <property type="entry name" value="RT_POL"/>
    <property type="match status" value="1"/>
</dbReference>
<evidence type="ECO:0000313" key="3">
    <source>
        <dbReference type="Proteomes" id="UP001549921"/>
    </source>
</evidence>
<dbReference type="InterPro" id="IPR051320">
    <property type="entry name" value="Viral_Replic_Matur_Polypro"/>
</dbReference>
<dbReference type="EMBL" id="JBEDNZ010000021">
    <property type="protein sequence ID" value="KAL0818761.1"/>
    <property type="molecule type" value="Genomic_DNA"/>
</dbReference>
<name>A0ABD0SJT3_LOXSC</name>
<reference evidence="2 3" key="1">
    <citation type="submission" date="2024-06" db="EMBL/GenBank/DDBJ databases">
        <title>A chromosome-level genome assembly of beet webworm, Loxostege sticticalis.</title>
        <authorList>
            <person name="Zhang Y."/>
        </authorList>
    </citation>
    <scope>NUCLEOTIDE SEQUENCE [LARGE SCALE GENOMIC DNA]</scope>
    <source>
        <strain evidence="2">AQ028</strain>
        <tissue evidence="2">Male pupae</tissue>
    </source>
</reference>
<proteinExistence type="predicted"/>
<dbReference type="InterPro" id="IPR000477">
    <property type="entry name" value="RT_dom"/>
</dbReference>
<dbReference type="AlphaFoldDB" id="A0ABD0SJT3"/>
<dbReference type="GO" id="GO:0071897">
    <property type="term" value="P:DNA biosynthetic process"/>
    <property type="evidence" value="ECO:0007669"/>
    <property type="project" value="UniProtKB-ARBA"/>
</dbReference>
<protein>
    <recommendedName>
        <fullName evidence="1">Reverse transcriptase domain-containing protein</fullName>
    </recommendedName>
</protein>
<dbReference type="FunFam" id="3.30.70.270:FF:000003">
    <property type="entry name" value="Transposon Ty3-G Gag-Pol polyprotein"/>
    <property type="match status" value="1"/>
</dbReference>
<accession>A0ABD0SJT3</accession>
<evidence type="ECO:0000313" key="2">
    <source>
        <dbReference type="EMBL" id="KAL0818761.1"/>
    </source>
</evidence>
<sequence length="274" mass="31083">MDEALRGLDFCYGYIDDILIFSESTTQHQQHLRQLFQRLADYGILINTAKCVLGMEQVNFLGYSVSADGIKPLPAKVEAVQQFPQPKTVKELRRFLGMVNFYRRFVPNAAILQAPLNELLSGPKVKGSQPINMTPEHAKVLPLVLLGLRSAWKEDLQTSAAELVYGEPLRLPGQFFQSTSNEPVDVTDFASRLKQQMVKLAPAPTSQHGSRTFYVPKGLQHCTTNIHYLFLWEQPKILNRFGVFPNEKLVVHQQLKQTRNSKISDSSVYIRLLI</sequence>
<dbReference type="InterPro" id="IPR043502">
    <property type="entry name" value="DNA/RNA_pol_sf"/>
</dbReference>
<dbReference type="Pfam" id="PF00078">
    <property type="entry name" value="RVT_1"/>
    <property type="match status" value="1"/>
</dbReference>
<comment type="caution">
    <text evidence="2">The sequence shown here is derived from an EMBL/GenBank/DDBJ whole genome shotgun (WGS) entry which is preliminary data.</text>
</comment>
<dbReference type="PANTHER" id="PTHR33064">
    <property type="entry name" value="POL PROTEIN"/>
    <property type="match status" value="1"/>
</dbReference>
<dbReference type="InterPro" id="IPR043128">
    <property type="entry name" value="Rev_trsase/Diguanyl_cyclase"/>
</dbReference>
<dbReference type="PANTHER" id="PTHR33064:SF37">
    <property type="entry name" value="RIBONUCLEASE H"/>
    <property type="match status" value="1"/>
</dbReference>
<gene>
    <name evidence="2" type="ORF">ABMA28_008088</name>
</gene>
<evidence type="ECO:0000259" key="1">
    <source>
        <dbReference type="PROSITE" id="PS50878"/>
    </source>
</evidence>
<dbReference type="Proteomes" id="UP001549921">
    <property type="component" value="Unassembled WGS sequence"/>
</dbReference>
<dbReference type="Gene3D" id="3.30.70.270">
    <property type="match status" value="2"/>
</dbReference>